<dbReference type="Pfam" id="PF20000">
    <property type="entry name" value="fvmX2"/>
    <property type="match status" value="1"/>
</dbReference>
<dbReference type="RefSeq" id="WP_020510224.1">
    <property type="nucleotide sequence ID" value="NZ_JBIAZU010000002.1"/>
</dbReference>
<dbReference type="EMBL" id="JBIAZU010000002">
    <property type="protein sequence ID" value="MFF5290783.1"/>
    <property type="molecule type" value="Genomic_DNA"/>
</dbReference>
<feature type="region of interest" description="Disordered" evidence="1">
    <location>
        <begin position="165"/>
        <end position="190"/>
    </location>
</feature>
<accession>A0ABW6WCP3</accession>
<protein>
    <submittedName>
        <fullName evidence="3">Molecular chaperone DnaJ</fullName>
    </submittedName>
</protein>
<reference evidence="3 4" key="1">
    <citation type="submission" date="2024-10" db="EMBL/GenBank/DDBJ databases">
        <title>The Natural Products Discovery Center: Release of the First 8490 Sequenced Strains for Exploring Actinobacteria Biosynthetic Diversity.</title>
        <authorList>
            <person name="Kalkreuter E."/>
            <person name="Kautsar S.A."/>
            <person name="Yang D."/>
            <person name="Bader C.D."/>
            <person name="Teijaro C.N."/>
            <person name="Fluegel L."/>
            <person name="Davis C.M."/>
            <person name="Simpson J.R."/>
            <person name="Lauterbach L."/>
            <person name="Steele A.D."/>
            <person name="Gui C."/>
            <person name="Meng S."/>
            <person name="Li G."/>
            <person name="Viehrig K."/>
            <person name="Ye F."/>
            <person name="Su P."/>
            <person name="Kiefer A.F."/>
            <person name="Nichols A."/>
            <person name="Cepeda A.J."/>
            <person name="Yan W."/>
            <person name="Fan B."/>
            <person name="Jiang Y."/>
            <person name="Adhikari A."/>
            <person name="Zheng C.-J."/>
            <person name="Schuster L."/>
            <person name="Cowan T.M."/>
            <person name="Smanski M.J."/>
            <person name="Chevrette M.G."/>
            <person name="De Carvalho L.P.S."/>
            <person name="Shen B."/>
        </authorList>
    </citation>
    <scope>NUCLEOTIDE SEQUENCE [LARGE SCALE GENOMIC DNA]</scope>
    <source>
        <strain evidence="3 4">NPDC000087</strain>
    </source>
</reference>
<feature type="domain" description="FtsH ternary system" evidence="2">
    <location>
        <begin position="1"/>
        <end position="254"/>
    </location>
</feature>
<name>A0ABW6WCP3_9ACTN</name>
<evidence type="ECO:0000256" key="1">
    <source>
        <dbReference type="SAM" id="MobiDB-lite"/>
    </source>
</evidence>
<evidence type="ECO:0000313" key="3">
    <source>
        <dbReference type="EMBL" id="MFF5290783.1"/>
    </source>
</evidence>
<evidence type="ECO:0000313" key="4">
    <source>
        <dbReference type="Proteomes" id="UP001602245"/>
    </source>
</evidence>
<dbReference type="InterPro" id="IPR045482">
    <property type="entry name" value="fvmX2"/>
</dbReference>
<proteinExistence type="predicted"/>
<keyword evidence="4" id="KW-1185">Reference proteome</keyword>
<evidence type="ECO:0000259" key="2">
    <source>
        <dbReference type="Pfam" id="PF20000"/>
    </source>
</evidence>
<sequence length="257" mass="28195">MCNPRRIRARATRRIAEAWEHETRRQVTLRGEVSGEARVREALDGSLGAPTLAALFAVLSRNPDWTETDGVFRRDVDGGYLLYHTATREIEIVAVSRAAVVGHGDAAATVRAELDQTVESEGVGIYYDDQATPFHIAHARRMARHNAEGALDAAAGRARAARRREIDAEQEAGLSEEAARRAREDLQRQSADRAESVQRIAAEQLAAVGVQARGLFHQALAEAYRDAILAFARSRGATGVRSVEHDGVIDIEFEYDA</sequence>
<organism evidence="3 4">
    <name type="scientific">Paractinoplanes globisporus</name>
    <dbReference type="NCBI Taxonomy" id="113565"/>
    <lineage>
        <taxon>Bacteria</taxon>
        <taxon>Bacillati</taxon>
        <taxon>Actinomycetota</taxon>
        <taxon>Actinomycetes</taxon>
        <taxon>Micromonosporales</taxon>
        <taxon>Micromonosporaceae</taxon>
        <taxon>Paractinoplanes</taxon>
    </lineage>
</organism>
<dbReference type="Proteomes" id="UP001602245">
    <property type="component" value="Unassembled WGS sequence"/>
</dbReference>
<gene>
    <name evidence="3" type="ORF">ACFY35_15165</name>
</gene>
<feature type="compositionally biased region" description="Basic and acidic residues" evidence="1">
    <location>
        <begin position="177"/>
        <end position="190"/>
    </location>
</feature>
<comment type="caution">
    <text evidence="3">The sequence shown here is derived from an EMBL/GenBank/DDBJ whole genome shotgun (WGS) entry which is preliminary data.</text>
</comment>